<dbReference type="SUPFAM" id="SSF52218">
    <property type="entry name" value="Flavoproteins"/>
    <property type="match status" value="1"/>
</dbReference>
<protein>
    <recommendedName>
        <fullName evidence="6">FMN dependent NADH:quinone oxidoreductase</fullName>
        <ecNumber evidence="6">1.6.5.-</ecNumber>
    </recommendedName>
    <alternativeName>
        <fullName evidence="6">Azo-dye reductase</fullName>
    </alternativeName>
    <alternativeName>
        <fullName evidence="6">FMN-dependent NADH-azo compound oxidoreductase</fullName>
    </alternativeName>
    <alternativeName>
        <fullName evidence="6">FMN-dependent NADH-azoreductase</fullName>
        <ecNumber evidence="6">1.7.1.17</ecNumber>
    </alternativeName>
</protein>
<dbReference type="Pfam" id="PF02525">
    <property type="entry name" value="Flavodoxin_2"/>
    <property type="match status" value="1"/>
</dbReference>
<name>A0ABV6C7A4_9GAMM</name>
<gene>
    <name evidence="6" type="primary">azoR</name>
    <name evidence="8" type="ORF">ACFFIT_01860</name>
</gene>
<comment type="caution">
    <text evidence="6">Lacks conserved residue(s) required for the propagation of feature annotation.</text>
</comment>
<evidence type="ECO:0000256" key="2">
    <source>
        <dbReference type="ARBA" id="ARBA00022643"/>
    </source>
</evidence>
<keyword evidence="1 6" id="KW-0285">Flavoprotein</keyword>
<dbReference type="Gene3D" id="3.40.50.360">
    <property type="match status" value="1"/>
</dbReference>
<evidence type="ECO:0000256" key="3">
    <source>
        <dbReference type="ARBA" id="ARBA00023002"/>
    </source>
</evidence>
<feature type="binding site" evidence="6">
    <location>
        <begin position="16"/>
        <end position="18"/>
    </location>
    <ligand>
        <name>FMN</name>
        <dbReference type="ChEBI" id="CHEBI:58210"/>
    </ligand>
</feature>
<keyword evidence="2 6" id="KW-0288">FMN</keyword>
<dbReference type="InterPro" id="IPR023048">
    <property type="entry name" value="NADH:quinone_OxRdtase_FMN_depd"/>
</dbReference>
<comment type="catalytic activity">
    <reaction evidence="5">
        <text>N,N-dimethyl-1,4-phenylenediamine + anthranilate + 2 NAD(+) = 2-(4-dimethylaminophenyl)diazenylbenzoate + 2 NADH + 2 H(+)</text>
        <dbReference type="Rhea" id="RHEA:55872"/>
        <dbReference type="ChEBI" id="CHEBI:15378"/>
        <dbReference type="ChEBI" id="CHEBI:15783"/>
        <dbReference type="ChEBI" id="CHEBI:16567"/>
        <dbReference type="ChEBI" id="CHEBI:57540"/>
        <dbReference type="ChEBI" id="CHEBI:57945"/>
        <dbReference type="ChEBI" id="CHEBI:71579"/>
        <dbReference type="EC" id="1.7.1.17"/>
    </reaction>
    <physiologicalReaction direction="right-to-left" evidence="5">
        <dbReference type="Rhea" id="RHEA:55874"/>
    </physiologicalReaction>
</comment>
<dbReference type="HAMAP" id="MF_01216">
    <property type="entry name" value="Azoreductase_type1"/>
    <property type="match status" value="1"/>
</dbReference>
<evidence type="ECO:0000256" key="6">
    <source>
        <dbReference type="HAMAP-Rule" id="MF_01216"/>
    </source>
</evidence>
<comment type="cofactor">
    <cofactor evidence="6">
        <name>FMN</name>
        <dbReference type="ChEBI" id="CHEBI:58210"/>
    </cofactor>
    <text evidence="6">Binds 1 FMN per subunit.</text>
</comment>
<dbReference type="Proteomes" id="UP001589758">
    <property type="component" value="Unassembled WGS sequence"/>
</dbReference>
<comment type="catalytic activity">
    <reaction evidence="6">
        <text>2 a quinone + NADH + H(+) = 2 a 1,4-benzosemiquinone + NAD(+)</text>
        <dbReference type="Rhea" id="RHEA:65952"/>
        <dbReference type="ChEBI" id="CHEBI:15378"/>
        <dbReference type="ChEBI" id="CHEBI:57540"/>
        <dbReference type="ChEBI" id="CHEBI:57945"/>
        <dbReference type="ChEBI" id="CHEBI:132124"/>
        <dbReference type="ChEBI" id="CHEBI:134225"/>
    </reaction>
</comment>
<evidence type="ECO:0000313" key="8">
    <source>
        <dbReference type="EMBL" id="MFC0178849.1"/>
    </source>
</evidence>
<accession>A0ABV6C7A4</accession>
<keyword evidence="9" id="KW-1185">Reference proteome</keyword>
<organism evidence="8 9">
    <name type="scientific">Thorsellia kenyensis</name>
    <dbReference type="NCBI Taxonomy" id="1549888"/>
    <lineage>
        <taxon>Bacteria</taxon>
        <taxon>Pseudomonadati</taxon>
        <taxon>Pseudomonadota</taxon>
        <taxon>Gammaproteobacteria</taxon>
        <taxon>Enterobacterales</taxon>
        <taxon>Thorselliaceae</taxon>
        <taxon>Thorsellia</taxon>
    </lineage>
</organism>
<keyword evidence="4 6" id="KW-0520">NAD</keyword>
<comment type="similarity">
    <text evidence="6">Belongs to the azoreductase type 1 family.</text>
</comment>
<evidence type="ECO:0000256" key="1">
    <source>
        <dbReference type="ARBA" id="ARBA00022630"/>
    </source>
</evidence>
<comment type="function">
    <text evidence="6">Also exhibits azoreductase activity. Catalyzes the reductive cleavage of the azo bond in aromatic azo compounds to the corresponding amines.</text>
</comment>
<sequence>MRKVLFLKSSILGDYSQSNALVDFAIKNWEANHPNDKITLRDLNESKLPTLDSELVSILRPTDGIELSSRQKEALALSDSLIAELKAHDTLVIGTPLYNYNISSQLKNYFDLVCRAGETFKYTEKGPEGLLAINEALVLKATGGIYGENAVIDQFFNQILPFIGVKKVTIISAEGIAYGDEMMQSAIAGAKDKIEKYVG</sequence>
<keyword evidence="3 6" id="KW-0560">Oxidoreductase</keyword>
<dbReference type="InterPro" id="IPR029039">
    <property type="entry name" value="Flavoprotein-like_sf"/>
</dbReference>
<comment type="function">
    <text evidence="6">Quinone reductase that provides resistance to thiol-specific stress caused by electrophilic quinones.</text>
</comment>
<dbReference type="InterPro" id="IPR003680">
    <property type="entry name" value="Flavodoxin_fold"/>
</dbReference>
<reference evidence="8 9" key="1">
    <citation type="submission" date="2024-09" db="EMBL/GenBank/DDBJ databases">
        <authorList>
            <person name="Sun Q."/>
            <person name="Mori K."/>
        </authorList>
    </citation>
    <scope>NUCLEOTIDE SEQUENCE [LARGE SCALE GENOMIC DNA]</scope>
    <source>
        <strain evidence="8 9">CCM 8545</strain>
    </source>
</reference>
<evidence type="ECO:0000256" key="4">
    <source>
        <dbReference type="ARBA" id="ARBA00023027"/>
    </source>
</evidence>
<dbReference type="EC" id="1.7.1.17" evidence="6"/>
<evidence type="ECO:0000259" key="7">
    <source>
        <dbReference type="Pfam" id="PF02525"/>
    </source>
</evidence>
<evidence type="ECO:0000256" key="5">
    <source>
        <dbReference type="ARBA" id="ARBA00048542"/>
    </source>
</evidence>
<feature type="binding site" evidence="6">
    <location>
        <position position="10"/>
    </location>
    <ligand>
        <name>FMN</name>
        <dbReference type="ChEBI" id="CHEBI:58210"/>
    </ligand>
</feature>
<comment type="subunit">
    <text evidence="6">Homodimer.</text>
</comment>
<proteinExistence type="inferred from homology"/>
<feature type="domain" description="Flavodoxin-like fold" evidence="7">
    <location>
        <begin position="3"/>
        <end position="197"/>
    </location>
</feature>
<dbReference type="PANTHER" id="PTHR43741">
    <property type="entry name" value="FMN-DEPENDENT NADH-AZOREDUCTASE 1"/>
    <property type="match status" value="1"/>
</dbReference>
<dbReference type="EC" id="1.6.5.-" evidence="6"/>
<evidence type="ECO:0000313" key="9">
    <source>
        <dbReference type="Proteomes" id="UP001589758"/>
    </source>
</evidence>
<dbReference type="RefSeq" id="WP_385875854.1">
    <property type="nucleotide sequence ID" value="NZ_JBHLXE010000016.1"/>
</dbReference>
<dbReference type="PANTHER" id="PTHR43741:SF2">
    <property type="entry name" value="FMN-DEPENDENT NADH:QUINONE OXIDOREDUCTASE"/>
    <property type="match status" value="1"/>
</dbReference>
<dbReference type="EMBL" id="JBHLXE010000016">
    <property type="protein sequence ID" value="MFC0178849.1"/>
    <property type="molecule type" value="Genomic_DNA"/>
</dbReference>
<dbReference type="InterPro" id="IPR050104">
    <property type="entry name" value="FMN-dep_NADH:Q_OxRdtase_AzoR1"/>
</dbReference>
<comment type="caution">
    <text evidence="8">The sequence shown here is derived from an EMBL/GenBank/DDBJ whole genome shotgun (WGS) entry which is preliminary data.</text>
</comment>